<evidence type="ECO:0000313" key="1">
    <source>
        <dbReference type="EMBL" id="MCU6699632.1"/>
    </source>
</evidence>
<dbReference type="RefSeq" id="WP_262581194.1">
    <property type="nucleotide sequence ID" value="NZ_JAOQJV010000004.1"/>
</dbReference>
<dbReference type="Proteomes" id="UP001207605">
    <property type="component" value="Unassembled WGS sequence"/>
</dbReference>
<organism evidence="1 2">
    <name type="scientific">Dorea ammoniilytica</name>
    <dbReference type="NCBI Taxonomy" id="2981788"/>
    <lineage>
        <taxon>Bacteria</taxon>
        <taxon>Bacillati</taxon>
        <taxon>Bacillota</taxon>
        <taxon>Clostridia</taxon>
        <taxon>Lachnospirales</taxon>
        <taxon>Lachnospiraceae</taxon>
        <taxon>Dorea</taxon>
    </lineage>
</organism>
<reference evidence="1 2" key="1">
    <citation type="journal article" date="2021" name="ISME Commun">
        <title>Automated analysis of genomic sequences facilitates high-throughput and comprehensive description of bacteria.</title>
        <authorList>
            <person name="Hitch T.C.A."/>
        </authorList>
    </citation>
    <scope>NUCLEOTIDE SEQUENCE [LARGE SCALE GENOMIC DNA]</scope>
    <source>
        <strain evidence="1 2">Sanger_02</strain>
    </source>
</reference>
<name>A0ABT2S4W9_9FIRM</name>
<proteinExistence type="predicted"/>
<gene>
    <name evidence="1" type="ORF">OCV65_05190</name>
</gene>
<protein>
    <recommendedName>
        <fullName evidence="3">Membrane associated protein</fullName>
    </recommendedName>
</protein>
<comment type="caution">
    <text evidence="1">The sequence shown here is derived from an EMBL/GenBank/DDBJ whole genome shotgun (WGS) entry which is preliminary data.</text>
</comment>
<evidence type="ECO:0008006" key="3">
    <source>
        <dbReference type="Google" id="ProtNLM"/>
    </source>
</evidence>
<keyword evidence="2" id="KW-1185">Reference proteome</keyword>
<sequence length="195" mass="23241">MKKEWKVTILVILVEVLFAWICYTAPGTGRRNPLLLEEKGEIINVDLYKQQITVQLDGLNNYYDGLKLQPYDNNPIVLNCRWMEDSASVLKEIKNGDEVIYMHYDNKPDRVERLEVLYEEQAVVTGVFLYRNEIKVKLRPHKSIYDFYAKEEVLLDCKYIYQENNVLNSLEVSDEIRFTHFYNEPYEIKTIEREE</sequence>
<evidence type="ECO:0000313" key="2">
    <source>
        <dbReference type="Proteomes" id="UP001207605"/>
    </source>
</evidence>
<accession>A0ABT2S4W9</accession>
<dbReference type="EMBL" id="JAOQJV010000004">
    <property type="protein sequence ID" value="MCU6699632.1"/>
    <property type="molecule type" value="Genomic_DNA"/>
</dbReference>